<dbReference type="Gene3D" id="3.20.20.190">
    <property type="entry name" value="Phosphatidylinositol (PI) phosphodiesterase"/>
    <property type="match status" value="1"/>
</dbReference>
<sequence length="364" mass="38991">MPSMWRLLTFLPLLISPALSQDSGQACNNFPALCDRSYSNITQLGAHNSPFLRDGQDGLTLSGNHYYNTTVQLDAGVRLVTAQVHRNNGTLRLCHSNCQLLDAGTLREWLTEIRTWLTANANSVVTVLLVNADDVSPTDLAAEYSAANAVTISYAPPSSSTPPTTWPTLRELIANQTRLLTFVADVTPSPSAPYLMNEYTYLFESPFQNTQPADLNRCGVSRPTSFGGNTATALQNGLLPLTNHFLYNNSLSLFGRTINQPNEAYANITNAPGGPGVGNLGDKADQCTREYGRAPWALLVDFFNEGPAIQTVDRLNGVAVPIGRVNLEEGPPAQRAGAGRTGVGIGALVAALVGWGTMVAVMVV</sequence>
<keyword evidence="4" id="KW-1185">Reference proteome</keyword>
<feature type="transmembrane region" description="Helical" evidence="1">
    <location>
        <begin position="342"/>
        <end position="363"/>
    </location>
</feature>
<dbReference type="AlphaFoldDB" id="A0A2K1QSD0"/>
<reference evidence="3 4" key="1">
    <citation type="submission" date="2017-06" db="EMBL/GenBank/DDBJ databases">
        <title>Draft genome sequence of a variant of Elsinoe murrayae.</title>
        <authorList>
            <person name="Cheng Q."/>
        </authorList>
    </citation>
    <scope>NUCLEOTIDE SEQUENCE [LARGE SCALE GENOMIC DNA]</scope>
    <source>
        <strain evidence="3 4">CQ-2017a</strain>
    </source>
</reference>
<comment type="caution">
    <text evidence="3">The sequence shown here is derived from an EMBL/GenBank/DDBJ whole genome shotgun (WGS) entry which is preliminary data.</text>
</comment>
<dbReference type="InterPro" id="IPR051057">
    <property type="entry name" value="PI-PLC_domain"/>
</dbReference>
<keyword evidence="1" id="KW-0472">Membrane</keyword>
<organism evidence="3 4">
    <name type="scientific">Sphaceloma murrayae</name>
    <dbReference type="NCBI Taxonomy" id="2082308"/>
    <lineage>
        <taxon>Eukaryota</taxon>
        <taxon>Fungi</taxon>
        <taxon>Dikarya</taxon>
        <taxon>Ascomycota</taxon>
        <taxon>Pezizomycotina</taxon>
        <taxon>Dothideomycetes</taxon>
        <taxon>Dothideomycetidae</taxon>
        <taxon>Myriangiales</taxon>
        <taxon>Elsinoaceae</taxon>
        <taxon>Sphaceloma</taxon>
    </lineage>
</organism>
<evidence type="ECO:0000313" key="4">
    <source>
        <dbReference type="Proteomes" id="UP000243797"/>
    </source>
</evidence>
<dbReference type="Pfam" id="PF26146">
    <property type="entry name" value="PI-PLC_X"/>
    <property type="match status" value="1"/>
</dbReference>
<dbReference type="GO" id="GO:0006629">
    <property type="term" value="P:lipid metabolic process"/>
    <property type="evidence" value="ECO:0007669"/>
    <property type="project" value="InterPro"/>
</dbReference>
<protein>
    <recommendedName>
        <fullName evidence="5">PLC-like phosphodiesterase</fullName>
    </recommendedName>
</protein>
<proteinExistence type="predicted"/>
<evidence type="ECO:0008006" key="5">
    <source>
        <dbReference type="Google" id="ProtNLM"/>
    </source>
</evidence>
<feature type="chain" id="PRO_5014469290" description="PLC-like phosphodiesterase" evidence="2">
    <location>
        <begin position="21"/>
        <end position="364"/>
    </location>
</feature>
<dbReference type="EMBL" id="NKHZ01000047">
    <property type="protein sequence ID" value="PNS17987.1"/>
    <property type="molecule type" value="Genomic_DNA"/>
</dbReference>
<dbReference type="PANTHER" id="PTHR13593">
    <property type="match status" value="1"/>
</dbReference>
<keyword evidence="2" id="KW-0732">Signal</keyword>
<dbReference type="PANTHER" id="PTHR13593:SF80">
    <property type="entry name" value="PLC-LIKE PHOSPHODIESTERASE"/>
    <property type="match status" value="1"/>
</dbReference>
<dbReference type="InParanoid" id="A0A2K1QSD0"/>
<feature type="signal peptide" evidence="2">
    <location>
        <begin position="1"/>
        <end position="20"/>
    </location>
</feature>
<evidence type="ECO:0000256" key="1">
    <source>
        <dbReference type="SAM" id="Phobius"/>
    </source>
</evidence>
<keyword evidence="1" id="KW-1133">Transmembrane helix</keyword>
<keyword evidence="1" id="KW-0812">Transmembrane</keyword>
<dbReference type="Proteomes" id="UP000243797">
    <property type="component" value="Unassembled WGS sequence"/>
</dbReference>
<name>A0A2K1QSD0_9PEZI</name>
<dbReference type="OrthoDB" id="7984201at2759"/>
<gene>
    <name evidence="3" type="ORF">CAC42_3946</name>
</gene>
<evidence type="ECO:0000313" key="3">
    <source>
        <dbReference type="EMBL" id="PNS17987.1"/>
    </source>
</evidence>
<evidence type="ECO:0000256" key="2">
    <source>
        <dbReference type="SAM" id="SignalP"/>
    </source>
</evidence>
<dbReference type="InterPro" id="IPR017946">
    <property type="entry name" value="PLC-like_Pdiesterase_TIM-brl"/>
</dbReference>
<dbReference type="SUPFAM" id="SSF51695">
    <property type="entry name" value="PLC-like phosphodiesterases"/>
    <property type="match status" value="1"/>
</dbReference>
<dbReference type="GO" id="GO:0008081">
    <property type="term" value="F:phosphoric diester hydrolase activity"/>
    <property type="evidence" value="ECO:0007669"/>
    <property type="project" value="InterPro"/>
</dbReference>
<dbReference type="STRING" id="2082308.A0A2K1QSD0"/>
<accession>A0A2K1QSD0</accession>